<dbReference type="InterPro" id="IPR006073">
    <property type="entry name" value="GTP-bd"/>
</dbReference>
<keyword evidence="5" id="KW-1185">Reference proteome</keyword>
<dbReference type="GO" id="GO:0005525">
    <property type="term" value="F:GTP binding"/>
    <property type="evidence" value="ECO:0007669"/>
    <property type="project" value="InterPro"/>
</dbReference>
<dbReference type="AlphaFoldDB" id="A0AAW1SKA2"/>
<dbReference type="EMBL" id="JALJOU010000001">
    <property type="protein sequence ID" value="KAK9846493.1"/>
    <property type="molecule type" value="Genomic_DNA"/>
</dbReference>
<reference evidence="4 5" key="1">
    <citation type="journal article" date="2024" name="Nat. Commun.">
        <title>Phylogenomics reveals the evolutionary origins of lichenization in chlorophyte algae.</title>
        <authorList>
            <person name="Puginier C."/>
            <person name="Libourel C."/>
            <person name="Otte J."/>
            <person name="Skaloud P."/>
            <person name="Haon M."/>
            <person name="Grisel S."/>
            <person name="Petersen M."/>
            <person name="Berrin J.G."/>
            <person name="Delaux P.M."/>
            <person name="Dal Grande F."/>
            <person name="Keller J."/>
        </authorList>
    </citation>
    <scope>NUCLEOTIDE SEQUENCE [LARGE SCALE GENOMIC DNA]</scope>
    <source>
        <strain evidence="4 5">SAG 245.80</strain>
    </source>
</reference>
<evidence type="ECO:0008006" key="6">
    <source>
        <dbReference type="Google" id="ProtNLM"/>
    </source>
</evidence>
<evidence type="ECO:0000256" key="1">
    <source>
        <dbReference type="SAM" id="MobiDB-lite"/>
    </source>
</evidence>
<dbReference type="GO" id="GO:0005739">
    <property type="term" value="C:mitochondrion"/>
    <property type="evidence" value="ECO:0007669"/>
    <property type="project" value="TreeGrafter"/>
</dbReference>
<sequence length="532" mass="56555">MPPLPDYCAGCGVRLQDKDPDRPGYFQVPARLLQAAQEPSEGELEEGGAGATARATAEARPQQAGGKAGSEWARGDTSTPQEGPAEELGDDAFAGFSERVDSWLDDEDEEADENSVEGLRIAEDVSNGTARVLCTRCFSLTNYGRIKSAMAEAALPEFDLAKRVGRKLALQRFRRSVVLCVVDAADFDGSLPRNALRALLPAAGQAAADAPQLVMAINKVDLLPTQATPLRVQAWARRRARQGGLPQPARVALVSAASGTGVPSLLRTLHEEVGGRGDVWVVGAQNAGKSSLINAMRRAVGKGDIKAEITTAALPGTTLGMLKVPGVMPPKCKMFDTPGVPHKFQLTSRLSADEVRLLLPRRRLRPRTYRLGEGQSLLMGGCARVDILSSPGATLYLTVWASDDVICHFGRTDSADERLEKHSGVTLVPPLGGPERREELGPLVADDVDITGTSWKFSTVDVAIAGLGWLGVGVAGNALLRVWAHKGVAVTTREALLPDYARDFERPGFSTRGRKLPKAAGKAGRRATAAAA</sequence>
<dbReference type="PANTHER" id="PTHR46434">
    <property type="entry name" value="GENETIC INTERACTOR OF PROHIBITINS 3, MITOCHONDRIAL"/>
    <property type="match status" value="1"/>
</dbReference>
<dbReference type="Proteomes" id="UP001445335">
    <property type="component" value="Unassembled WGS sequence"/>
</dbReference>
<feature type="compositionally biased region" description="Low complexity" evidence="1">
    <location>
        <begin position="51"/>
        <end position="64"/>
    </location>
</feature>
<evidence type="ECO:0000259" key="2">
    <source>
        <dbReference type="Pfam" id="PF01926"/>
    </source>
</evidence>
<comment type="caution">
    <text evidence="4">The sequence shown here is derived from an EMBL/GenBank/DDBJ whole genome shotgun (WGS) entry which is preliminary data.</text>
</comment>
<feature type="region of interest" description="Disordered" evidence="1">
    <location>
        <begin position="511"/>
        <end position="532"/>
    </location>
</feature>
<organism evidence="4 5">
    <name type="scientific">Elliptochloris bilobata</name>
    <dbReference type="NCBI Taxonomy" id="381761"/>
    <lineage>
        <taxon>Eukaryota</taxon>
        <taxon>Viridiplantae</taxon>
        <taxon>Chlorophyta</taxon>
        <taxon>core chlorophytes</taxon>
        <taxon>Trebouxiophyceae</taxon>
        <taxon>Trebouxiophyceae incertae sedis</taxon>
        <taxon>Elliptochloris clade</taxon>
        <taxon>Elliptochloris</taxon>
    </lineage>
</organism>
<dbReference type="SUPFAM" id="SSF52540">
    <property type="entry name" value="P-loop containing nucleoside triphosphate hydrolases"/>
    <property type="match status" value="1"/>
</dbReference>
<feature type="domain" description="NOA1/YqeH-like C-terminal" evidence="3">
    <location>
        <begin position="397"/>
        <end position="496"/>
    </location>
</feature>
<protein>
    <recommendedName>
        <fullName evidence="6">G domain-containing protein</fullName>
    </recommendedName>
</protein>
<dbReference type="InterPro" id="IPR027417">
    <property type="entry name" value="P-loop_NTPase"/>
</dbReference>
<evidence type="ECO:0000313" key="5">
    <source>
        <dbReference type="Proteomes" id="UP001445335"/>
    </source>
</evidence>
<proteinExistence type="predicted"/>
<gene>
    <name evidence="4" type="ORF">WJX81_005253</name>
</gene>
<name>A0AAW1SKA2_9CHLO</name>
<evidence type="ECO:0000313" key="4">
    <source>
        <dbReference type="EMBL" id="KAK9846493.1"/>
    </source>
</evidence>
<dbReference type="InterPro" id="IPR048422">
    <property type="entry name" value="NOA1/YqeH-like_C"/>
</dbReference>
<evidence type="ECO:0000259" key="3">
    <source>
        <dbReference type="Pfam" id="PF21516"/>
    </source>
</evidence>
<dbReference type="Pfam" id="PF01926">
    <property type="entry name" value="MMR_HSR1"/>
    <property type="match status" value="1"/>
</dbReference>
<dbReference type="PANTHER" id="PTHR46434:SF1">
    <property type="entry name" value="GENETIC INTERACTOR OF PROHIBITINS 3, MITOCHONDRIAL"/>
    <property type="match status" value="1"/>
</dbReference>
<feature type="region of interest" description="Disordered" evidence="1">
    <location>
        <begin position="33"/>
        <end position="91"/>
    </location>
</feature>
<dbReference type="CDD" id="cd01855">
    <property type="entry name" value="YqeH"/>
    <property type="match status" value="1"/>
</dbReference>
<dbReference type="Gene3D" id="3.40.50.300">
    <property type="entry name" value="P-loop containing nucleotide triphosphate hydrolases"/>
    <property type="match status" value="1"/>
</dbReference>
<dbReference type="Pfam" id="PF21516">
    <property type="entry name" value="YqeH-like_C"/>
    <property type="match status" value="1"/>
</dbReference>
<feature type="compositionally biased region" description="Low complexity" evidence="1">
    <location>
        <begin position="518"/>
        <end position="532"/>
    </location>
</feature>
<accession>A0AAW1SKA2</accession>
<feature type="domain" description="G" evidence="2">
    <location>
        <begin position="279"/>
        <end position="351"/>
    </location>
</feature>
<dbReference type="InterPro" id="IPR050896">
    <property type="entry name" value="Mito_lipid_metab_GTPase"/>
</dbReference>